<dbReference type="Gene3D" id="3.40.50.2000">
    <property type="entry name" value="Glycogen Phosphorylase B"/>
    <property type="match status" value="1"/>
</dbReference>
<keyword evidence="1" id="KW-0328">Glycosyltransferase</keyword>
<dbReference type="EMBL" id="LT966316">
    <property type="protein sequence ID" value="SOU92675.1"/>
    <property type="molecule type" value="Genomic_DNA"/>
</dbReference>
<evidence type="ECO:0000256" key="3">
    <source>
        <dbReference type="SAM" id="MobiDB-lite"/>
    </source>
</evidence>
<keyword evidence="2 4" id="KW-0808">Transferase</keyword>
<reference evidence="4" key="1">
    <citation type="submission" date="2017-12" db="EMBL/GenBank/DDBJ databases">
        <authorList>
            <consortium name="SysMetEx"/>
        </authorList>
    </citation>
    <scope>NUCLEOTIDE SEQUENCE</scope>
    <source>
        <strain evidence="4">Pb_238</strain>
    </source>
</reference>
<dbReference type="PANTHER" id="PTHR30160">
    <property type="entry name" value="TETRAACYLDISACCHARIDE 4'-KINASE-RELATED"/>
    <property type="match status" value="1"/>
</dbReference>
<proteinExistence type="predicted"/>
<dbReference type="GO" id="GO:0005829">
    <property type="term" value="C:cytosol"/>
    <property type="evidence" value="ECO:0007669"/>
    <property type="project" value="TreeGrafter"/>
</dbReference>
<dbReference type="SUPFAM" id="SSF53756">
    <property type="entry name" value="UDP-Glycosyltransferase/glycogen phosphorylase"/>
    <property type="match status" value="1"/>
</dbReference>
<dbReference type="Pfam" id="PF01075">
    <property type="entry name" value="Glyco_transf_9"/>
    <property type="match status" value="1"/>
</dbReference>
<accession>A0A2I2MG49</accession>
<dbReference type="InterPro" id="IPR002201">
    <property type="entry name" value="Glyco_trans_9"/>
</dbReference>
<dbReference type="AlphaFoldDB" id="A0A2I2MG49"/>
<gene>
    <name evidence="4" type="ORF">LFTS_01303</name>
</gene>
<sequence>MSLFGKKEKKGSFLNPIDVQTDPRDFNGRIFHLLGQGLGDTVNAFRIVFALQSLFPQSNHVLYCDQRWRELLPPGTSWTVHWYPEALDPRHPERGVVSPYQESLREILSVAGTNDRLGYFSYLLPDQLARGESTQETIARKLGLSDVLSEFRPLVHVSPSDWEKADKILEQHGLEKGRFFTMAPHTWPDKSWRIENFEELGKKVWEEFGAKSVILGLPELKTPTFEGAVPVFGIPLPVVAAIIAWSRLFIGLDSGLSHVAAGFDLPLIVLYCQGKIPAFEIRVHSPYAEYILEQAAGRMIEVKIVLDILRFHMKRSFQSVNPPVCPACGRTMQYVTQASEDGLNRRCFCGTHFLDKRDGLAPKTKTHEEAETGKANEMHSSDNPKKTIDHTVNQSFWKDVEYLENQRWSKRISFKNVFPRLFMTEVGDPFAQTFSFSMDGIFFFLRRSGYQILSVIPEETFERKKEFTLRIEFSKEHLPTERILIPWGKGTLFLKYMEDYFTYFSWQSWATPIRWTSLSKRIYEWGKKEDAVRVARIIFWMDPSVKTAKYWLRYFFLSIWDLWKSRWIP</sequence>
<evidence type="ECO:0000256" key="1">
    <source>
        <dbReference type="ARBA" id="ARBA00022676"/>
    </source>
</evidence>
<evidence type="ECO:0000256" key="2">
    <source>
        <dbReference type="ARBA" id="ARBA00022679"/>
    </source>
</evidence>
<feature type="region of interest" description="Disordered" evidence="3">
    <location>
        <begin position="360"/>
        <end position="386"/>
    </location>
</feature>
<evidence type="ECO:0000313" key="4">
    <source>
        <dbReference type="EMBL" id="SOU92675.1"/>
    </source>
</evidence>
<organism evidence="4">
    <name type="scientific">Leptospirillum ferriphilum</name>
    <dbReference type="NCBI Taxonomy" id="178606"/>
    <lineage>
        <taxon>Bacteria</taxon>
        <taxon>Pseudomonadati</taxon>
        <taxon>Nitrospirota</taxon>
        <taxon>Nitrospiria</taxon>
        <taxon>Nitrospirales</taxon>
        <taxon>Nitrospiraceae</taxon>
        <taxon>Leptospirillum</taxon>
    </lineage>
</organism>
<protein>
    <submittedName>
        <fullName evidence="4">Glycosyltransferase family 9 (Heptosyltransferase)</fullName>
    </submittedName>
</protein>
<dbReference type="InterPro" id="IPR051199">
    <property type="entry name" value="LPS_LOS_Heptosyltrfase"/>
</dbReference>
<dbReference type="GO" id="GO:0009244">
    <property type="term" value="P:lipopolysaccharide core region biosynthetic process"/>
    <property type="evidence" value="ECO:0007669"/>
    <property type="project" value="TreeGrafter"/>
</dbReference>
<name>A0A2I2MG49_9BACT</name>
<dbReference type="GO" id="GO:0008713">
    <property type="term" value="F:ADP-heptose-lipopolysaccharide heptosyltransferase activity"/>
    <property type="evidence" value="ECO:0007669"/>
    <property type="project" value="TreeGrafter"/>
</dbReference>